<dbReference type="CDD" id="cd09008">
    <property type="entry name" value="MTAN"/>
    <property type="match status" value="1"/>
</dbReference>
<dbReference type="PANTHER" id="PTHR46832:SF1">
    <property type="entry name" value="5'-METHYLTHIOADENOSINE_S-ADENOSYLHOMOCYSTEINE NUCLEOSIDASE"/>
    <property type="match status" value="1"/>
</dbReference>
<feature type="region of interest" description="Disordered" evidence="1">
    <location>
        <begin position="258"/>
        <end position="278"/>
    </location>
</feature>
<comment type="caution">
    <text evidence="3">The sequence shown here is derived from an EMBL/GenBank/DDBJ whole genome shotgun (WGS) entry which is preliminary data.</text>
</comment>
<dbReference type="Gene3D" id="3.40.50.300">
    <property type="entry name" value="P-loop containing nucleotide triphosphate hydrolases"/>
    <property type="match status" value="1"/>
</dbReference>
<proteinExistence type="predicted"/>
<protein>
    <submittedName>
        <fullName evidence="3">SEFIR domain-containing protein</fullName>
    </submittedName>
</protein>
<gene>
    <name evidence="3" type="ORF">ACFVKH_06715</name>
</gene>
<evidence type="ECO:0000313" key="4">
    <source>
        <dbReference type="Proteomes" id="UP001600165"/>
    </source>
</evidence>
<dbReference type="PRINTS" id="PR00364">
    <property type="entry name" value="DISEASERSIST"/>
</dbReference>
<feature type="domain" description="SEFIR" evidence="2">
    <location>
        <begin position="291"/>
        <end position="429"/>
    </location>
</feature>
<dbReference type="InterPro" id="IPR035994">
    <property type="entry name" value="Nucleoside_phosphorylase_sf"/>
</dbReference>
<dbReference type="Pfam" id="PF08357">
    <property type="entry name" value="SEFIR"/>
    <property type="match status" value="1"/>
</dbReference>
<dbReference type="Gene3D" id="3.40.50.10140">
    <property type="entry name" value="Toll/interleukin-1 receptor homology (TIR) domain"/>
    <property type="match status" value="1"/>
</dbReference>
<reference evidence="3 4" key="1">
    <citation type="submission" date="2024-10" db="EMBL/GenBank/DDBJ databases">
        <authorList>
            <person name="Ratan Roy A."/>
            <person name="Morales Sandoval P.H."/>
            <person name="De Los Santos Villalobos S."/>
            <person name="Chakraborty S."/>
            <person name="Mukherjee J."/>
        </authorList>
    </citation>
    <scope>NUCLEOTIDE SEQUENCE [LARGE SCALE GENOMIC DNA]</scope>
    <source>
        <strain evidence="3 4">S1</strain>
    </source>
</reference>
<dbReference type="EMBL" id="JBHZOL010000044">
    <property type="protein sequence ID" value="MFE4105959.1"/>
    <property type="molecule type" value="Genomic_DNA"/>
</dbReference>
<dbReference type="Proteomes" id="UP001600165">
    <property type="component" value="Unassembled WGS sequence"/>
</dbReference>
<sequence length="863" mass="98309">MPRAVILTALPIEYLAVRAHLTELQEEMHPQGTIYERGRFSADYQVWEVGIAEVGAGNAGAAVEAERAIAYFKPDVLLFVGIAGGIKDVAIGDIVAATKVYGYESGKVESQFFTRPTVGQSTYALVQRAKSEKRKGDWLHRLSNSLESQPSVFVAPIAAGEKVIASRESDLYQFLRSSYNDAIAVEMEGFGFLSAAFAYPNIQSIVIRGISDLIEDKNTVDPKQGNEEERQERASRHASAFAFEVLAKYTVERLSSTATTASQSSSPSPQATPISLNLPDSAQNIDLEAAPPKVFISYSHDSQGHRERVLALADRLRDDGIDANIDQYENPPAKGWQRWMLDEVEAAEHVLIVCTEVYNRRFRGQEEIGKGKGVTWEGGVIIQELYDAQGVNSKFIPVTFNAQDVEVVPNPLRSTTVYRLDTADGYEQLYRRLTNQPITRKPQLGKLRTLPPRDRKQLFLDEPQPSINEDLSELQARPLNFFALDDRWVGRTDLIQDLSHRIRESCRLLILVGMTGIGKTALGERLAVELESWFNGDWSYFQQENFDDEQQSSDFASVAARWLEKWGELITPDDRKDPQRLSYRLVKHLCENRYLVQMDSLENILRGNEEEGWNDFKDEWWVKFFESYLKADTCQSCIILTSQDLPGQIEAIGTRTQNFWYCQPLSGLERPEQIALFEKIELDVTPNSEGRPYLERIGAAYEGHPLALRVIAGEIKNRPFDGNVTAYWNRYGNEVEEVEKAIAQAQEGQSTGMDKFQLDRFTKTLRRNVRSRLDKTFARLKEDAQWAYIMLCETSVYRCAVPEDFWLSHLEDWDRDEDEQRAALDALRDRYLVEELIDRNQYLLRQHNLIRSVSLENLMTLDS</sequence>
<dbReference type="Pfam" id="PF01048">
    <property type="entry name" value="PNP_UDP_1"/>
    <property type="match status" value="1"/>
</dbReference>
<dbReference type="SUPFAM" id="SSF52540">
    <property type="entry name" value="P-loop containing nucleoside triphosphate hydrolases"/>
    <property type="match status" value="1"/>
</dbReference>
<dbReference type="RefSeq" id="WP_377963251.1">
    <property type="nucleotide sequence ID" value="NZ_JBHZOL010000044.1"/>
</dbReference>
<dbReference type="InterPro" id="IPR000845">
    <property type="entry name" value="Nucleoside_phosphorylase_d"/>
</dbReference>
<dbReference type="PANTHER" id="PTHR46832">
    <property type="entry name" value="5'-METHYLTHIOADENOSINE/S-ADENOSYLHOMOCYSTEINE NUCLEOSIDASE"/>
    <property type="match status" value="1"/>
</dbReference>
<dbReference type="PROSITE" id="PS51534">
    <property type="entry name" value="SEFIR"/>
    <property type="match status" value="1"/>
</dbReference>
<dbReference type="InterPro" id="IPR035897">
    <property type="entry name" value="Toll_tir_struct_dom_sf"/>
</dbReference>
<feature type="compositionally biased region" description="Low complexity" evidence="1">
    <location>
        <begin position="258"/>
        <end position="273"/>
    </location>
</feature>
<evidence type="ECO:0000313" key="3">
    <source>
        <dbReference type="EMBL" id="MFE4105959.1"/>
    </source>
</evidence>
<dbReference type="SUPFAM" id="SSF52200">
    <property type="entry name" value="Toll/Interleukin receptor TIR domain"/>
    <property type="match status" value="1"/>
</dbReference>
<name>A0ABW6ID31_9CYAN</name>
<dbReference type="Gene3D" id="3.40.50.1580">
    <property type="entry name" value="Nucleoside phosphorylase domain"/>
    <property type="match status" value="1"/>
</dbReference>
<dbReference type="InterPro" id="IPR027417">
    <property type="entry name" value="P-loop_NTPase"/>
</dbReference>
<accession>A0ABW6ID31</accession>
<evidence type="ECO:0000259" key="2">
    <source>
        <dbReference type="PROSITE" id="PS51534"/>
    </source>
</evidence>
<keyword evidence="4" id="KW-1185">Reference proteome</keyword>
<dbReference type="InterPro" id="IPR013568">
    <property type="entry name" value="SEFIR_dom"/>
</dbReference>
<evidence type="ECO:0000256" key="1">
    <source>
        <dbReference type="SAM" id="MobiDB-lite"/>
    </source>
</evidence>
<organism evidence="3 4">
    <name type="scientific">Almyronema epifaneia S1</name>
    <dbReference type="NCBI Taxonomy" id="2991925"/>
    <lineage>
        <taxon>Bacteria</taxon>
        <taxon>Bacillati</taxon>
        <taxon>Cyanobacteriota</taxon>
        <taxon>Cyanophyceae</taxon>
        <taxon>Nodosilineales</taxon>
        <taxon>Nodosilineaceae</taxon>
        <taxon>Almyronema</taxon>
        <taxon>Almyronema epifaneia</taxon>
    </lineage>
</organism>
<dbReference type="SUPFAM" id="SSF53167">
    <property type="entry name" value="Purine and uridine phosphorylases"/>
    <property type="match status" value="1"/>
</dbReference>